<dbReference type="PANTHER" id="PTHR33169:SF14">
    <property type="entry name" value="TRANSCRIPTIONAL REGULATOR RV3488"/>
    <property type="match status" value="1"/>
</dbReference>
<dbReference type="AlphaFoldDB" id="A0A0P0P2M9"/>
<feature type="domain" description="Transcription regulator PadR N-terminal" evidence="1">
    <location>
        <begin position="35"/>
        <end position="106"/>
    </location>
</feature>
<accession>A0A0P0P2M9</accession>
<gene>
    <name evidence="2" type="ORF">AQ619_14305</name>
</gene>
<dbReference type="OrthoDB" id="3186544at2"/>
<protein>
    <submittedName>
        <fullName evidence="2">PadR family transcriptional regulator</fullName>
    </submittedName>
</protein>
<evidence type="ECO:0000259" key="1">
    <source>
        <dbReference type="Pfam" id="PF03551"/>
    </source>
</evidence>
<evidence type="ECO:0000313" key="2">
    <source>
        <dbReference type="EMBL" id="ALL14423.1"/>
    </source>
</evidence>
<proteinExistence type="predicted"/>
<dbReference type="STRING" id="69395.AQ619_14305"/>
<dbReference type="PANTHER" id="PTHR33169">
    <property type="entry name" value="PADR-FAMILY TRANSCRIPTIONAL REGULATOR"/>
    <property type="match status" value="1"/>
</dbReference>
<name>A0A0P0P2M9_9CAUL</name>
<keyword evidence="3" id="KW-1185">Reference proteome</keyword>
<dbReference type="Gene3D" id="1.10.10.10">
    <property type="entry name" value="Winged helix-like DNA-binding domain superfamily/Winged helix DNA-binding domain"/>
    <property type="match status" value="1"/>
</dbReference>
<dbReference type="EMBL" id="CP013002">
    <property type="protein sequence ID" value="ALL14423.1"/>
    <property type="molecule type" value="Genomic_DNA"/>
</dbReference>
<sequence>MRHTPCGAHDMIHSMPSETDIFEQLRQELRRGTLILAVLAQLRVERYGYSLRQALSSVGVDIDEGALYPMLRRLEGQGLLSSEWREEDRRKKRFYRLSSEGEAVLARLAAEWRSINDTLQPLL</sequence>
<dbReference type="InterPro" id="IPR036390">
    <property type="entry name" value="WH_DNA-bd_sf"/>
</dbReference>
<dbReference type="KEGG" id="chq:AQ619_14305"/>
<dbReference type="eggNOG" id="COG1695">
    <property type="taxonomic scope" value="Bacteria"/>
</dbReference>
<dbReference type="InterPro" id="IPR052509">
    <property type="entry name" value="Metal_resp_DNA-bind_regulator"/>
</dbReference>
<dbReference type="InterPro" id="IPR036388">
    <property type="entry name" value="WH-like_DNA-bd_sf"/>
</dbReference>
<dbReference type="InterPro" id="IPR005149">
    <property type="entry name" value="Tscrpt_reg_PadR_N"/>
</dbReference>
<dbReference type="Proteomes" id="UP000056905">
    <property type="component" value="Chromosome"/>
</dbReference>
<dbReference type="SUPFAM" id="SSF46785">
    <property type="entry name" value="Winged helix' DNA-binding domain"/>
    <property type="match status" value="1"/>
</dbReference>
<dbReference type="Pfam" id="PF03551">
    <property type="entry name" value="PadR"/>
    <property type="match status" value="1"/>
</dbReference>
<reference evidence="2 3" key="1">
    <citation type="submission" date="2015-10" db="EMBL/GenBank/DDBJ databases">
        <title>Conservation of the essential genome among Caulobacter and Brevundimonas species.</title>
        <authorList>
            <person name="Scott D."/>
            <person name="Ely B."/>
        </authorList>
    </citation>
    <scope>NUCLEOTIDE SEQUENCE [LARGE SCALE GENOMIC DNA]</scope>
    <source>
        <strain evidence="2 3">CB4</strain>
    </source>
</reference>
<organism evidence="2 3">
    <name type="scientific">Caulobacter henricii</name>
    <dbReference type="NCBI Taxonomy" id="69395"/>
    <lineage>
        <taxon>Bacteria</taxon>
        <taxon>Pseudomonadati</taxon>
        <taxon>Pseudomonadota</taxon>
        <taxon>Alphaproteobacteria</taxon>
        <taxon>Caulobacterales</taxon>
        <taxon>Caulobacteraceae</taxon>
        <taxon>Caulobacter</taxon>
    </lineage>
</organism>
<evidence type="ECO:0000313" key="3">
    <source>
        <dbReference type="Proteomes" id="UP000056905"/>
    </source>
</evidence>